<comment type="function">
    <text evidence="11">Component of the F(0) channel, it forms part of the peripheral stalk, linking F(1) to F(0).</text>
</comment>
<keyword evidence="5 11" id="KW-0375">Hydrogen ion transport</keyword>
<evidence type="ECO:0000256" key="12">
    <source>
        <dbReference type="RuleBase" id="RU003848"/>
    </source>
</evidence>
<keyword evidence="7 11" id="KW-0406">Ion transport</keyword>
<evidence type="ECO:0000256" key="5">
    <source>
        <dbReference type="ARBA" id="ARBA00022781"/>
    </source>
</evidence>
<dbReference type="Pfam" id="PF00430">
    <property type="entry name" value="ATP-synt_B"/>
    <property type="match status" value="1"/>
</dbReference>
<evidence type="ECO:0000256" key="1">
    <source>
        <dbReference type="ARBA" id="ARBA00004167"/>
    </source>
</evidence>
<keyword evidence="3 11" id="KW-0138">CF(0)</keyword>
<dbReference type="GO" id="GO:0009535">
    <property type="term" value="C:chloroplast thylakoid membrane"/>
    <property type="evidence" value="ECO:0007669"/>
    <property type="project" value="UniProtKB-SubCell"/>
</dbReference>
<keyword evidence="9 11" id="KW-0066">ATP synthesis</keyword>
<comment type="similarity">
    <text evidence="11 12">Belongs to the ATPase B chain family.</text>
</comment>
<comment type="subunit">
    <text evidence="11">F-type ATPases have 2 components, F(1) - the catalytic core - and F(0) - the membrane proton channel. F(1) has five subunits: alpha(3), beta(3), gamma(1), delta(1), epsilon(1). F(0) has four main subunits: a(1), b(1), b'(1) and c(10-14). The alpha and beta chains form an alternating ring which encloses part of the gamma chain. F(1) is attached to F(0) by a central stalk formed by the gamma and epsilon chains, while a peripheral stalk is formed by the delta, b and b' chains.</text>
</comment>
<evidence type="ECO:0000256" key="4">
    <source>
        <dbReference type="ARBA" id="ARBA00022692"/>
    </source>
</evidence>
<protein>
    <recommendedName>
        <fullName evidence="11">ATP synthase subunit b, chloroplastic</fullName>
    </recommendedName>
    <alternativeName>
        <fullName evidence="11">ATP synthase F(0) sector subunit b</fullName>
    </alternativeName>
    <alternativeName>
        <fullName evidence="11">ATPase subunit I</fullName>
    </alternativeName>
</protein>
<dbReference type="CDD" id="cd06503">
    <property type="entry name" value="ATP-synt_Fo_b"/>
    <property type="match status" value="1"/>
</dbReference>
<comment type="miscellaneous">
    <text evidence="11">In plastids the F-type ATPase is also known as CF(1)CF(0).</text>
</comment>
<proteinExistence type="inferred from homology"/>
<reference evidence="13" key="1">
    <citation type="journal article" date="2014" name="BMC Genomics">
        <title>Six newly sequenced chloroplast genomes from prasinophyte green algae provide insights into the relationships among prasinophyte lineages and the diversity of streamlined genome architecture in picoplanktonic species.</title>
        <authorList>
            <person name="Lemieux C."/>
            <person name="Otis C."/>
            <person name="Turmel M."/>
        </authorList>
    </citation>
    <scope>NUCLEOTIDE SEQUENCE</scope>
</reference>
<evidence type="ECO:0000256" key="7">
    <source>
        <dbReference type="ARBA" id="ARBA00023065"/>
    </source>
</evidence>
<keyword evidence="8 11" id="KW-0472">Membrane</keyword>
<keyword evidence="4 11" id="KW-0812">Transmembrane</keyword>
<evidence type="ECO:0000256" key="8">
    <source>
        <dbReference type="ARBA" id="ARBA00023136"/>
    </source>
</evidence>
<keyword evidence="13" id="KW-0934">Plastid</keyword>
<comment type="function">
    <text evidence="10 11">F(1)F(0) ATP synthase produces ATP from ADP in the presence of a proton or sodium gradient. F-type ATPases consist of two structural domains, F(1) containing the extramembraneous catalytic core and F(0) containing the membrane proton channel, linked together by a central stalk and a peripheral stalk. During catalysis, ATP synthesis in the catalytic domain of F(1) is coupled via a rotary mechanism of the central stalk subunits to proton translocation.</text>
</comment>
<gene>
    <name evidence="11 13" type="primary">atpF</name>
</gene>
<sequence>MVAGFGINTNIIETNLLNLAVVVSFVVSAGGNFLSSTLEKRRSNIEDVLTNADKKFLEAKQILEAANLRLAESKETIAEIEAKSLESAEVIKAQIEAGLQKEKDYLTATQKATFNLEKEKSINSLTYQISTLAIEEAKKQLTQALEGNLQQKIIDRNIFNLGN</sequence>
<evidence type="ECO:0000256" key="2">
    <source>
        <dbReference type="ARBA" id="ARBA00022448"/>
    </source>
</evidence>
<dbReference type="EMBL" id="KJ746597">
    <property type="protein sequence ID" value="AID67419.1"/>
    <property type="molecule type" value="Genomic_DNA"/>
</dbReference>
<geneLocation type="chloroplast" evidence="13"/>
<dbReference type="InterPro" id="IPR002146">
    <property type="entry name" value="ATP_synth_b/b'su_bac/chlpt"/>
</dbReference>
<organism evidence="13">
    <name type="scientific">Prasinococcus sp. CCMP1194</name>
    <dbReference type="NCBI Taxonomy" id="110672"/>
    <lineage>
        <taxon>Eukaryota</taxon>
        <taxon>Viridiplantae</taxon>
        <taxon>Prasinodermophyta</taxon>
        <taxon>Palmophyllophyceae</taxon>
        <taxon>Prasinococcales</taxon>
        <taxon>Prasinococcaceae</taxon>
        <taxon>Prasinococcus</taxon>
    </lineage>
</organism>
<dbReference type="HAMAP" id="MF_01398">
    <property type="entry name" value="ATP_synth_b_bprime"/>
    <property type="match status" value="1"/>
</dbReference>
<keyword evidence="2 11" id="KW-0813">Transport</keyword>
<evidence type="ECO:0000256" key="3">
    <source>
        <dbReference type="ARBA" id="ARBA00022547"/>
    </source>
</evidence>
<dbReference type="PANTHER" id="PTHR34264:SF3">
    <property type="entry name" value="ATP SYNTHASE SUBUNIT B, CHLOROPLASTIC"/>
    <property type="match status" value="1"/>
</dbReference>
<keyword evidence="11" id="KW-0793">Thylakoid</keyword>
<dbReference type="PANTHER" id="PTHR34264">
    <property type="entry name" value="ATP SYNTHASE SUBUNIT B, CHLOROPLASTIC"/>
    <property type="match status" value="1"/>
</dbReference>
<dbReference type="GO" id="GO:0045259">
    <property type="term" value="C:proton-transporting ATP synthase complex"/>
    <property type="evidence" value="ECO:0007669"/>
    <property type="project" value="UniProtKB-KW"/>
</dbReference>
<comment type="subcellular location">
    <subcellularLocation>
        <location evidence="1">Membrane</location>
        <topology evidence="1">Single-pass membrane protein</topology>
    </subcellularLocation>
    <subcellularLocation>
        <location evidence="11">Plastid</location>
        <location evidence="11">Chloroplast thylakoid membrane</location>
        <topology evidence="11">Single-pass membrane protein</topology>
    </subcellularLocation>
</comment>
<evidence type="ECO:0000256" key="6">
    <source>
        <dbReference type="ARBA" id="ARBA00022989"/>
    </source>
</evidence>
<keyword evidence="6 11" id="KW-1133">Transmembrane helix</keyword>
<evidence type="ECO:0000256" key="11">
    <source>
        <dbReference type="HAMAP-Rule" id="MF_01398"/>
    </source>
</evidence>
<dbReference type="AlphaFoldDB" id="A0A088CJV2"/>
<evidence type="ECO:0000313" key="13">
    <source>
        <dbReference type="EMBL" id="AID67419.1"/>
    </source>
</evidence>
<keyword evidence="13" id="KW-0150">Chloroplast</keyword>
<accession>A0A088CJV2</accession>
<evidence type="ECO:0000256" key="9">
    <source>
        <dbReference type="ARBA" id="ARBA00023310"/>
    </source>
</evidence>
<name>A0A088CJV2_9VIRI</name>
<dbReference type="GO" id="GO:0046933">
    <property type="term" value="F:proton-transporting ATP synthase activity, rotational mechanism"/>
    <property type="evidence" value="ECO:0007669"/>
    <property type="project" value="UniProtKB-UniRule"/>
</dbReference>
<evidence type="ECO:0000256" key="10">
    <source>
        <dbReference type="ARBA" id="ARBA00025198"/>
    </source>
</evidence>